<evidence type="ECO:0000256" key="12">
    <source>
        <dbReference type="SAM" id="MobiDB-lite"/>
    </source>
</evidence>
<dbReference type="Proteomes" id="UP000694724">
    <property type="component" value="Unplaced"/>
</dbReference>
<evidence type="ECO:0000256" key="6">
    <source>
        <dbReference type="ARBA" id="ARBA00022553"/>
    </source>
</evidence>
<protein>
    <submittedName>
        <fullName evidence="15">Rabaptin, RAB GTPase binding effector protein 1</fullName>
    </submittedName>
</protein>
<evidence type="ECO:0000259" key="14">
    <source>
        <dbReference type="Pfam" id="PF09311"/>
    </source>
</evidence>
<keyword evidence="6" id="KW-0597">Phosphoprotein</keyword>
<dbReference type="Ensembl" id="ENSSSCT00055029240.1">
    <property type="protein sequence ID" value="ENSSSCP00055023271.1"/>
    <property type="gene ID" value="ENSSSCG00055014142.1"/>
</dbReference>
<evidence type="ECO:0000256" key="1">
    <source>
        <dbReference type="ARBA" id="ARBA00004412"/>
    </source>
</evidence>
<evidence type="ECO:0000256" key="7">
    <source>
        <dbReference type="ARBA" id="ARBA00022583"/>
    </source>
</evidence>
<keyword evidence="4" id="KW-0813">Transport</keyword>
<accession>A0A8D1QR28</accession>
<reference evidence="15" key="1">
    <citation type="submission" date="2025-08" db="UniProtKB">
        <authorList>
            <consortium name="Ensembl"/>
        </authorList>
    </citation>
    <scope>IDENTIFICATION</scope>
</reference>
<feature type="domain" description="Rabaptin coiled-coil" evidence="13">
    <location>
        <begin position="1"/>
        <end position="483"/>
    </location>
</feature>
<dbReference type="Gene3D" id="1.20.5.730">
    <property type="entry name" value="Single helix bin"/>
    <property type="match status" value="1"/>
</dbReference>
<dbReference type="Pfam" id="PF03528">
    <property type="entry name" value="Rabaptin"/>
    <property type="match status" value="1"/>
</dbReference>
<sequence>SLQQRVAELEKINAEFLRAQQQLEQEFNQKRAKFKELYLAKEEDLKRQNAVLQAAQDDLGHLRTQLWEAQAEMENIKAIATVSENTKQEAIDEVKRQWREEVASLQAVMKETVRDYEHQFHLRLEQERTQWAQYRESAEREIADLRRRLSEGQEEENLENEMKKAQEDAEKLRSVVMPMEKEIAALKDKLTEAEDKIKELEASKVKELNHYLEAEKSCRTDLEMYVAVLNTQKSVLQEDAEKLRKELHEVCHLLEQERQQHNQLKHTWQKANDQFLESQRLLMRDMQRMEIVLTSEQLRQVEELKKKDQEEDEQQRLNKRKDHNKTDVEEEVKIPVVCALTHEESSAQLSNEEEHLDSTHGSVHSLDADLLLPSGDPFSKSDNDMFKEGLRRAQSTDSLGTSGSLQSKALGYNYKAKSAGNLDESDFGPLVGADSVSENFDTASLGSLQMPSGFMLTKDQERAIKAMTPEQEETASLLSSVTQGVESAYVSPSGYRLVSETEWNLLQKEVHNAGNKLGRRCDMCSNYEKQLQGIQIQEAETRDQVKKLQVMLRQANDQLEKTMKDKQELEDFIKQSTEDASHQAVLMQSREQVSEELVRLQKDNDSLQGKHSLHVSLQQAEDFILPDTIEALRELVLKYRENIVHVRTAADHMEEKLKAEILFLKEQIQAEQCLKENLEETLQLEIENCKEEIASISSLKAELERIKVEKGQVTVEQLMFEEKNKAQRLQTELDVSEQVQRDFVKLSQTLQVQLERIRQADSLERIRAILNDTKLTDINQLPET</sequence>
<dbReference type="FunFam" id="1.20.5.730:FF:000002">
    <property type="entry name" value="Rabaptin, RAB GTPase-binding effector protein 1"/>
    <property type="match status" value="1"/>
</dbReference>
<evidence type="ECO:0000313" key="16">
    <source>
        <dbReference type="Proteomes" id="UP000694724"/>
    </source>
</evidence>
<evidence type="ECO:0000256" key="4">
    <source>
        <dbReference type="ARBA" id="ARBA00022448"/>
    </source>
</evidence>
<dbReference type="InterPro" id="IPR018514">
    <property type="entry name" value="Rabaptin_CC"/>
</dbReference>
<dbReference type="InterPro" id="IPR015390">
    <property type="entry name" value="Rabaptin_Rab5-bd_dom"/>
</dbReference>
<keyword evidence="5" id="KW-0963">Cytoplasm</keyword>
<dbReference type="PANTHER" id="PTHR31179:SF5">
    <property type="entry name" value="RAB GTPASE-BINDING EFFECTOR PROTEIN 1"/>
    <property type="match status" value="1"/>
</dbReference>
<evidence type="ECO:0000259" key="13">
    <source>
        <dbReference type="Pfam" id="PF03528"/>
    </source>
</evidence>
<comment type="similarity">
    <text evidence="3">Belongs to the rabaptin family.</text>
</comment>
<dbReference type="GO" id="GO:0005769">
    <property type="term" value="C:early endosome"/>
    <property type="evidence" value="ECO:0007669"/>
    <property type="project" value="UniProtKB-SubCell"/>
</dbReference>
<name>A0A8D1QR28_PIG</name>
<keyword evidence="10 11" id="KW-0175">Coiled coil</keyword>
<feature type="region of interest" description="Disordered" evidence="12">
    <location>
        <begin position="303"/>
        <end position="328"/>
    </location>
</feature>
<dbReference type="InterPro" id="IPR003914">
    <property type="entry name" value="Rabaptin"/>
</dbReference>
<feature type="coiled-coil region" evidence="11">
    <location>
        <begin position="654"/>
        <end position="709"/>
    </location>
</feature>
<dbReference type="GO" id="GO:0006897">
    <property type="term" value="P:endocytosis"/>
    <property type="evidence" value="ECO:0007669"/>
    <property type="project" value="UniProtKB-KW"/>
</dbReference>
<dbReference type="AlphaFoldDB" id="A0A8D1QR28"/>
<evidence type="ECO:0000256" key="8">
    <source>
        <dbReference type="ARBA" id="ARBA00022753"/>
    </source>
</evidence>
<dbReference type="SUPFAM" id="SSF103652">
    <property type="entry name" value="G protein-binding domain"/>
    <property type="match status" value="2"/>
</dbReference>
<dbReference type="GO" id="GO:0005096">
    <property type="term" value="F:GTPase activator activity"/>
    <property type="evidence" value="ECO:0007669"/>
    <property type="project" value="InterPro"/>
</dbReference>
<evidence type="ECO:0000256" key="9">
    <source>
        <dbReference type="ARBA" id="ARBA00022927"/>
    </source>
</evidence>
<dbReference type="PRINTS" id="PR01432">
    <property type="entry name" value="RABAPTIN"/>
</dbReference>
<feature type="domain" description="Rabaptin GTPase-Rab5 binding" evidence="14">
    <location>
        <begin position="584"/>
        <end position="713"/>
    </location>
</feature>
<feature type="domain" description="Rabaptin GTPase-Rab5 binding" evidence="14">
    <location>
        <begin position="521"/>
        <end position="583"/>
    </location>
</feature>
<dbReference type="Gene3D" id="1.20.5.340">
    <property type="match status" value="1"/>
</dbReference>
<evidence type="ECO:0000256" key="3">
    <source>
        <dbReference type="ARBA" id="ARBA00006603"/>
    </source>
</evidence>
<dbReference type="GO" id="GO:0015031">
    <property type="term" value="P:protein transport"/>
    <property type="evidence" value="ECO:0007669"/>
    <property type="project" value="UniProtKB-KW"/>
</dbReference>
<evidence type="ECO:0000313" key="15">
    <source>
        <dbReference type="Ensembl" id="ENSSSCP00055023271.1"/>
    </source>
</evidence>
<dbReference type="Pfam" id="PF09311">
    <property type="entry name" value="Rab5-bind"/>
    <property type="match status" value="2"/>
</dbReference>
<evidence type="ECO:0000256" key="11">
    <source>
        <dbReference type="SAM" id="Coils"/>
    </source>
</evidence>
<evidence type="ECO:0000256" key="5">
    <source>
        <dbReference type="ARBA" id="ARBA00022490"/>
    </source>
</evidence>
<gene>
    <name evidence="15" type="primary">RABEP1</name>
</gene>
<comment type="subcellular location">
    <subcellularLocation>
        <location evidence="2">Cytoplasm</location>
    </subcellularLocation>
    <subcellularLocation>
        <location evidence="1">Early endosome</location>
    </subcellularLocation>
</comment>
<organism evidence="15 16">
    <name type="scientific">Sus scrofa</name>
    <name type="common">Pig</name>
    <dbReference type="NCBI Taxonomy" id="9823"/>
    <lineage>
        <taxon>Eukaryota</taxon>
        <taxon>Metazoa</taxon>
        <taxon>Chordata</taxon>
        <taxon>Craniata</taxon>
        <taxon>Vertebrata</taxon>
        <taxon>Euteleostomi</taxon>
        <taxon>Mammalia</taxon>
        <taxon>Eutheria</taxon>
        <taxon>Laurasiatheria</taxon>
        <taxon>Artiodactyla</taxon>
        <taxon>Suina</taxon>
        <taxon>Suidae</taxon>
        <taxon>Sus</taxon>
    </lineage>
</organism>
<feature type="coiled-coil region" evidence="11">
    <location>
        <begin position="538"/>
        <end position="610"/>
    </location>
</feature>
<feature type="coiled-coil region" evidence="11">
    <location>
        <begin position="6"/>
        <end position="274"/>
    </location>
</feature>
<proteinExistence type="inferred from homology"/>
<keyword evidence="9" id="KW-0653">Protein transport</keyword>
<keyword evidence="8" id="KW-0967">Endosome</keyword>
<dbReference type="GO" id="GO:0008083">
    <property type="term" value="F:growth factor activity"/>
    <property type="evidence" value="ECO:0007669"/>
    <property type="project" value="InterPro"/>
</dbReference>
<dbReference type="PANTHER" id="PTHR31179">
    <property type="entry name" value="RAB GTPASE-BINDING EFFECTOR PROTEIN"/>
    <property type="match status" value="1"/>
</dbReference>
<evidence type="ECO:0000256" key="10">
    <source>
        <dbReference type="ARBA" id="ARBA00023054"/>
    </source>
</evidence>
<evidence type="ECO:0000256" key="2">
    <source>
        <dbReference type="ARBA" id="ARBA00004496"/>
    </source>
</evidence>
<keyword evidence="7" id="KW-0254">Endocytosis</keyword>